<dbReference type="InterPro" id="IPR025996">
    <property type="entry name" value="MT1864/Rv1816-like_C"/>
</dbReference>
<dbReference type="PRINTS" id="PR00455">
    <property type="entry name" value="HTHTETR"/>
</dbReference>
<keyword evidence="1" id="KW-0805">Transcription regulation</keyword>
<dbReference type="InterPro" id="IPR050109">
    <property type="entry name" value="HTH-type_TetR-like_transc_reg"/>
</dbReference>
<gene>
    <name evidence="6" type="ORF">NSK11_contig00003-0014</name>
</gene>
<dbReference type="InterPro" id="IPR036271">
    <property type="entry name" value="Tet_transcr_reg_TetR-rel_C_sf"/>
</dbReference>
<evidence type="ECO:0000313" key="6">
    <source>
        <dbReference type="EMBL" id="GAP26106.1"/>
    </source>
</evidence>
<dbReference type="GO" id="GO:0003700">
    <property type="term" value="F:DNA-binding transcription factor activity"/>
    <property type="evidence" value="ECO:0007669"/>
    <property type="project" value="TreeGrafter"/>
</dbReference>
<name>A0A0B8N301_9NOCA</name>
<evidence type="ECO:0000259" key="5">
    <source>
        <dbReference type="PROSITE" id="PS50977"/>
    </source>
</evidence>
<dbReference type="EMBL" id="BBYQ01000003">
    <property type="protein sequence ID" value="GAP26106.1"/>
    <property type="molecule type" value="Genomic_DNA"/>
</dbReference>
<keyword evidence="7" id="KW-1185">Reference proteome</keyword>
<organism evidence="6 7">
    <name type="scientific">Nocardia seriolae</name>
    <dbReference type="NCBI Taxonomy" id="37332"/>
    <lineage>
        <taxon>Bacteria</taxon>
        <taxon>Bacillati</taxon>
        <taxon>Actinomycetota</taxon>
        <taxon>Actinomycetes</taxon>
        <taxon>Mycobacteriales</taxon>
        <taxon>Nocardiaceae</taxon>
        <taxon>Nocardia</taxon>
    </lineage>
</organism>
<evidence type="ECO:0000256" key="3">
    <source>
        <dbReference type="ARBA" id="ARBA00023163"/>
    </source>
</evidence>
<evidence type="ECO:0000256" key="2">
    <source>
        <dbReference type="ARBA" id="ARBA00023125"/>
    </source>
</evidence>
<dbReference type="SUPFAM" id="SSF46689">
    <property type="entry name" value="Homeodomain-like"/>
    <property type="match status" value="1"/>
</dbReference>
<comment type="caution">
    <text evidence="6">The sequence shown here is derived from an EMBL/GenBank/DDBJ whole genome shotgun (WGS) entry which is preliminary data.</text>
</comment>
<keyword evidence="2 4" id="KW-0238">DNA-binding</keyword>
<dbReference type="Pfam" id="PF00440">
    <property type="entry name" value="TetR_N"/>
    <property type="match status" value="1"/>
</dbReference>
<dbReference type="AlphaFoldDB" id="A0A0B8N301"/>
<dbReference type="InterPro" id="IPR001647">
    <property type="entry name" value="HTH_TetR"/>
</dbReference>
<keyword evidence="3" id="KW-0804">Transcription</keyword>
<reference evidence="7" key="1">
    <citation type="submission" date="2015-07" db="EMBL/GenBank/DDBJ databases">
        <title>Nocardia seriolae U-1 whole genome shotgun sequence.</title>
        <authorList>
            <person name="Imajoh M."/>
            <person name="Fukumoto Y."/>
            <person name="Sukeda M."/>
            <person name="Yamane J."/>
            <person name="Yamasaki K."/>
            <person name="Shimizu M."/>
            <person name="Ohnishi K."/>
            <person name="Oshima S."/>
        </authorList>
    </citation>
    <scope>NUCLEOTIDE SEQUENCE [LARGE SCALE GENOMIC DNA]</scope>
    <source>
        <strain evidence="7">U-1</strain>
    </source>
</reference>
<dbReference type="PROSITE" id="PS50977">
    <property type="entry name" value="HTH_TETR_2"/>
    <property type="match status" value="1"/>
</dbReference>
<dbReference type="Proteomes" id="UP000037179">
    <property type="component" value="Unassembled WGS sequence"/>
</dbReference>
<feature type="DNA-binding region" description="H-T-H motif" evidence="4">
    <location>
        <begin position="32"/>
        <end position="51"/>
    </location>
</feature>
<dbReference type="PANTHER" id="PTHR30055:SF234">
    <property type="entry name" value="HTH-TYPE TRANSCRIPTIONAL REGULATOR BETI"/>
    <property type="match status" value="1"/>
</dbReference>
<evidence type="ECO:0000313" key="7">
    <source>
        <dbReference type="Proteomes" id="UP000037179"/>
    </source>
</evidence>
<dbReference type="SUPFAM" id="SSF48498">
    <property type="entry name" value="Tetracyclin repressor-like, C-terminal domain"/>
    <property type="match status" value="1"/>
</dbReference>
<dbReference type="PANTHER" id="PTHR30055">
    <property type="entry name" value="HTH-TYPE TRANSCRIPTIONAL REGULATOR RUTR"/>
    <property type="match status" value="1"/>
</dbReference>
<feature type="domain" description="HTH tetR-type" evidence="5">
    <location>
        <begin position="9"/>
        <end position="69"/>
    </location>
</feature>
<proteinExistence type="predicted"/>
<dbReference type="InterPro" id="IPR009057">
    <property type="entry name" value="Homeodomain-like_sf"/>
</dbReference>
<evidence type="ECO:0000256" key="4">
    <source>
        <dbReference type="PROSITE-ProRule" id="PRU00335"/>
    </source>
</evidence>
<dbReference type="GO" id="GO:0000976">
    <property type="term" value="F:transcription cis-regulatory region binding"/>
    <property type="evidence" value="ECO:0007669"/>
    <property type="project" value="TreeGrafter"/>
</dbReference>
<dbReference type="Pfam" id="PF13305">
    <property type="entry name" value="TetR_C_33"/>
    <property type="match status" value="1"/>
</dbReference>
<sequence length="196" mass="21174">MPRVKQRTPELREQLLAVAVELLARDGVAGFTARTIATRAGTSTPALYELFGDKGGLVRAVYFEGFRLLRGQLDAVPRTADPRADLLAVMAAYRGWMLGNRVLAEIMFARPFTDFDPGPEELKASASLRVFIVDLVQRCVDAGVVRGDATDIAHVVVALVQGMAAAEAARRLGGTPEGVQRRWDLALNSVLKGLAD</sequence>
<dbReference type="RefSeq" id="WP_033085727.1">
    <property type="nucleotide sequence ID" value="NZ_AP017900.1"/>
</dbReference>
<evidence type="ECO:0000256" key="1">
    <source>
        <dbReference type="ARBA" id="ARBA00023015"/>
    </source>
</evidence>
<protein>
    <submittedName>
        <fullName evidence="6">TetR family transcriptional regulator</fullName>
    </submittedName>
</protein>
<dbReference type="GeneID" id="93370619"/>
<reference evidence="6 7" key="2">
    <citation type="journal article" date="2016" name="Genome Announc.">
        <title>Draft Genome Sequence of Erythromycin- and Oxytetracycline-Sensitive Nocardia seriolae Strain U-1 (NBRC 110359).</title>
        <authorList>
            <person name="Imajoh M."/>
            <person name="Sukeda M."/>
            <person name="Shimizu M."/>
            <person name="Yamane J."/>
            <person name="Ohnishi K."/>
            <person name="Oshima S."/>
        </authorList>
    </citation>
    <scope>NUCLEOTIDE SEQUENCE [LARGE SCALE GENOMIC DNA]</scope>
    <source>
        <strain evidence="6 7">U-1</strain>
    </source>
</reference>
<dbReference type="Gene3D" id="1.10.357.10">
    <property type="entry name" value="Tetracycline Repressor, domain 2"/>
    <property type="match status" value="1"/>
</dbReference>
<accession>A0A0B8N301</accession>